<comment type="caution">
    <text evidence="1">The sequence shown here is derived from an EMBL/GenBank/DDBJ whole genome shotgun (WGS) entry which is preliminary data.</text>
</comment>
<dbReference type="NCBIfam" id="TIGR01509">
    <property type="entry name" value="HAD-SF-IA-v3"/>
    <property type="match status" value="1"/>
</dbReference>
<name>A0A4R5CL61_9ACTN</name>
<dbReference type="EMBL" id="SMKZ01000044">
    <property type="protein sequence ID" value="TDE01062.1"/>
    <property type="molecule type" value="Genomic_DNA"/>
</dbReference>
<dbReference type="AlphaFoldDB" id="A0A4R5CL61"/>
<dbReference type="PANTHER" id="PTHR43481:SF4">
    <property type="entry name" value="GLYCEROL-1-PHOSPHATE PHOSPHOHYDROLASE 1-RELATED"/>
    <property type="match status" value="1"/>
</dbReference>
<dbReference type="SFLD" id="SFLDG01129">
    <property type="entry name" value="C1.5:_HAD__Beta-PGM__Phosphata"/>
    <property type="match status" value="1"/>
</dbReference>
<dbReference type="Pfam" id="PF00702">
    <property type="entry name" value="Hydrolase"/>
    <property type="match status" value="1"/>
</dbReference>
<dbReference type="InterPro" id="IPR036412">
    <property type="entry name" value="HAD-like_sf"/>
</dbReference>
<dbReference type="SFLD" id="SFLDS00003">
    <property type="entry name" value="Haloacid_Dehalogenase"/>
    <property type="match status" value="1"/>
</dbReference>
<dbReference type="Proteomes" id="UP000294739">
    <property type="component" value="Unassembled WGS sequence"/>
</dbReference>
<dbReference type="InterPro" id="IPR006439">
    <property type="entry name" value="HAD-SF_hydro_IA"/>
</dbReference>
<gene>
    <name evidence="1" type="ORF">E1269_23845</name>
</gene>
<organism evidence="1 2">
    <name type="scientific">Jiangella asiatica</name>
    <dbReference type="NCBI Taxonomy" id="2530372"/>
    <lineage>
        <taxon>Bacteria</taxon>
        <taxon>Bacillati</taxon>
        <taxon>Actinomycetota</taxon>
        <taxon>Actinomycetes</taxon>
        <taxon>Jiangellales</taxon>
        <taxon>Jiangellaceae</taxon>
        <taxon>Jiangella</taxon>
    </lineage>
</organism>
<dbReference type="SUPFAM" id="SSF56784">
    <property type="entry name" value="HAD-like"/>
    <property type="match status" value="1"/>
</dbReference>
<keyword evidence="2" id="KW-1185">Reference proteome</keyword>
<accession>A0A4R5CL61</accession>
<dbReference type="GO" id="GO:0050308">
    <property type="term" value="F:sugar-phosphatase activity"/>
    <property type="evidence" value="ECO:0007669"/>
    <property type="project" value="TreeGrafter"/>
</dbReference>
<dbReference type="OrthoDB" id="9800058at2"/>
<dbReference type="Gene3D" id="3.40.50.1000">
    <property type="entry name" value="HAD superfamily/HAD-like"/>
    <property type="match status" value="1"/>
</dbReference>
<dbReference type="InterPro" id="IPR023214">
    <property type="entry name" value="HAD_sf"/>
</dbReference>
<protein>
    <submittedName>
        <fullName evidence="1">HAD family hydrolase</fullName>
    </submittedName>
</protein>
<dbReference type="PANTHER" id="PTHR43481">
    <property type="entry name" value="FRUCTOSE-1-PHOSPHATE PHOSPHATASE"/>
    <property type="match status" value="1"/>
</dbReference>
<keyword evidence="1" id="KW-0378">Hydrolase</keyword>
<dbReference type="InterPro" id="IPR051806">
    <property type="entry name" value="HAD-like_SPP"/>
</dbReference>
<dbReference type="Gene3D" id="1.10.150.240">
    <property type="entry name" value="Putative phosphatase, domain 2"/>
    <property type="match status" value="1"/>
</dbReference>
<proteinExistence type="predicted"/>
<reference evidence="1 2" key="1">
    <citation type="submission" date="2019-03" db="EMBL/GenBank/DDBJ databases">
        <title>Draft genome sequences of novel Actinobacteria.</title>
        <authorList>
            <person name="Sahin N."/>
            <person name="Ay H."/>
            <person name="Saygin H."/>
        </authorList>
    </citation>
    <scope>NUCLEOTIDE SEQUENCE [LARGE SCALE GENOMIC DNA]</scope>
    <source>
        <strain evidence="1 2">5K138</strain>
    </source>
</reference>
<sequence length="212" mass="21910">MTCHKILFDLDGVLVDSLGLIERILRAWAAEHELDGDRAVALSHGRRDIDVVRLIAPHLDAAAEARRIVEREERDIDGLTAARGAAGLLAALPPGRWAVVTSGTRAVARARLAAAGLPEPAVLVAADDIVHGKPHPEGYLTAAGLLDAVPERCVVVEDAAAGVRAAAAAGMRCIGVGPALSGADDQLAAHVAGLHRVQVAPDGAGVRLSWTS</sequence>
<evidence type="ECO:0000313" key="2">
    <source>
        <dbReference type="Proteomes" id="UP000294739"/>
    </source>
</evidence>
<dbReference type="InParanoid" id="A0A4R5CL61"/>
<dbReference type="InterPro" id="IPR023198">
    <property type="entry name" value="PGP-like_dom2"/>
</dbReference>
<evidence type="ECO:0000313" key="1">
    <source>
        <dbReference type="EMBL" id="TDE01062.1"/>
    </source>
</evidence>